<comment type="similarity">
    <text evidence="1">Belongs to the eukaryotic ribosomal protein eS21 family.</text>
</comment>
<evidence type="ECO:0000313" key="6">
    <source>
        <dbReference type="Proteomes" id="UP001159405"/>
    </source>
</evidence>
<reference evidence="5 6" key="1">
    <citation type="submission" date="2022-05" db="EMBL/GenBank/DDBJ databases">
        <authorList>
            <consortium name="Genoscope - CEA"/>
            <person name="William W."/>
        </authorList>
    </citation>
    <scope>NUCLEOTIDE SEQUENCE [LARGE SCALE GENOMIC DNA]</scope>
</reference>
<dbReference type="Proteomes" id="UP001159405">
    <property type="component" value="Unassembled WGS sequence"/>
</dbReference>
<dbReference type="PANTHER" id="PTHR10442">
    <property type="entry name" value="40S RIBOSOMAL PROTEIN S21"/>
    <property type="match status" value="1"/>
</dbReference>
<protein>
    <recommendedName>
        <fullName evidence="7">40S ribosomal protein S21</fullName>
    </recommendedName>
</protein>
<gene>
    <name evidence="5" type="ORF">PLOB_00017706</name>
</gene>
<dbReference type="Pfam" id="PF01249">
    <property type="entry name" value="Ribosomal_S21e"/>
    <property type="match status" value="1"/>
</dbReference>
<evidence type="ECO:0000256" key="3">
    <source>
        <dbReference type="ARBA" id="ARBA00023274"/>
    </source>
</evidence>
<keyword evidence="3" id="KW-0687">Ribonucleoprotein</keyword>
<keyword evidence="4" id="KW-0472">Membrane</keyword>
<feature type="transmembrane region" description="Helical" evidence="4">
    <location>
        <begin position="6"/>
        <end position="24"/>
    </location>
</feature>
<organism evidence="5 6">
    <name type="scientific">Porites lobata</name>
    <dbReference type="NCBI Taxonomy" id="104759"/>
    <lineage>
        <taxon>Eukaryota</taxon>
        <taxon>Metazoa</taxon>
        <taxon>Cnidaria</taxon>
        <taxon>Anthozoa</taxon>
        <taxon>Hexacorallia</taxon>
        <taxon>Scleractinia</taxon>
        <taxon>Fungiina</taxon>
        <taxon>Poritidae</taxon>
        <taxon>Porites</taxon>
    </lineage>
</organism>
<proteinExistence type="inferred from homology"/>
<evidence type="ECO:0000313" key="5">
    <source>
        <dbReference type="EMBL" id="CAH3108472.1"/>
    </source>
</evidence>
<comment type="caution">
    <text evidence="5">The sequence shown here is derived from an EMBL/GenBank/DDBJ whole genome shotgun (WGS) entry which is preliminary data.</text>
</comment>
<evidence type="ECO:0000256" key="4">
    <source>
        <dbReference type="SAM" id="Phobius"/>
    </source>
</evidence>
<accession>A0ABN8NLB8</accession>
<dbReference type="Gene3D" id="3.30.1230.20">
    <property type="match status" value="1"/>
</dbReference>
<dbReference type="InterPro" id="IPR001931">
    <property type="entry name" value="Ribosomal_eS21"/>
</dbReference>
<evidence type="ECO:0000256" key="1">
    <source>
        <dbReference type="ARBA" id="ARBA00010228"/>
    </source>
</evidence>
<name>A0ABN8NLB8_9CNID</name>
<dbReference type="InterPro" id="IPR038579">
    <property type="entry name" value="Ribosomal_eS21_sf"/>
</dbReference>
<keyword evidence="4" id="KW-0812">Transmembrane</keyword>
<sequence length="118" mass="13461">YECWDGPFFALFSAIFVSRVCRVYRKSRSQKKMQNEAGEYVDMYTPRKCSVTNSVISAKDHASVQINIGEIDETGRYTGNFKTYALCGNIRQQGEADDALTRLCCKHGIINKYVYPHS</sequence>
<evidence type="ECO:0008006" key="7">
    <source>
        <dbReference type="Google" id="ProtNLM"/>
    </source>
</evidence>
<evidence type="ECO:0000256" key="2">
    <source>
        <dbReference type="ARBA" id="ARBA00022980"/>
    </source>
</evidence>
<keyword evidence="2" id="KW-0689">Ribosomal protein</keyword>
<feature type="non-terminal residue" evidence="5">
    <location>
        <position position="1"/>
    </location>
</feature>
<keyword evidence="4" id="KW-1133">Transmembrane helix</keyword>
<keyword evidence="6" id="KW-1185">Reference proteome</keyword>
<dbReference type="EMBL" id="CALNXK010000021">
    <property type="protein sequence ID" value="CAH3108472.1"/>
    <property type="molecule type" value="Genomic_DNA"/>
</dbReference>